<dbReference type="GeneTree" id="ENSGT00390000012715"/>
<dbReference type="SMART" id="SM00479">
    <property type="entry name" value="EXOIII"/>
    <property type="match status" value="1"/>
</dbReference>
<dbReference type="InterPro" id="IPR012337">
    <property type="entry name" value="RNaseH-like_sf"/>
</dbReference>
<dbReference type="SUPFAM" id="SSF53098">
    <property type="entry name" value="Ribonuclease H-like"/>
    <property type="match status" value="1"/>
</dbReference>
<comment type="catalytic activity">
    <reaction evidence="1">
        <text>Exonucleolytic cleavage in the 3'- to 5'-direction to yield nucleoside 5'-phosphates.</text>
        <dbReference type="EC" id="3.1.11.2"/>
    </reaction>
</comment>
<comment type="cofactor">
    <cofactor evidence="2">
        <name>Mg(2+)</name>
        <dbReference type="ChEBI" id="CHEBI:18420"/>
    </cofactor>
</comment>
<organism evidence="11 12">
    <name type="scientific">Denticeps clupeoides</name>
    <name type="common">denticle herring</name>
    <dbReference type="NCBI Taxonomy" id="299321"/>
    <lineage>
        <taxon>Eukaryota</taxon>
        <taxon>Metazoa</taxon>
        <taxon>Chordata</taxon>
        <taxon>Craniata</taxon>
        <taxon>Vertebrata</taxon>
        <taxon>Euteleostomi</taxon>
        <taxon>Actinopterygii</taxon>
        <taxon>Neopterygii</taxon>
        <taxon>Teleostei</taxon>
        <taxon>Clupei</taxon>
        <taxon>Clupeiformes</taxon>
        <taxon>Denticipitoidei</taxon>
        <taxon>Denticipitidae</taxon>
        <taxon>Denticeps</taxon>
    </lineage>
</organism>
<dbReference type="GO" id="GO:0005737">
    <property type="term" value="C:cytoplasm"/>
    <property type="evidence" value="ECO:0007669"/>
    <property type="project" value="TreeGrafter"/>
</dbReference>
<evidence type="ECO:0000256" key="3">
    <source>
        <dbReference type="ARBA" id="ARBA00012115"/>
    </source>
</evidence>
<keyword evidence="6" id="KW-0378">Hydrolase</keyword>
<dbReference type="Pfam" id="PF22123">
    <property type="entry name" value="Exu_RNase_H_like"/>
    <property type="match status" value="1"/>
</dbReference>
<name>A0AAY4CRF0_9TELE</name>
<dbReference type="InterPro" id="IPR013520">
    <property type="entry name" value="Ribonucl_H"/>
</dbReference>
<evidence type="ECO:0000256" key="2">
    <source>
        <dbReference type="ARBA" id="ARBA00001946"/>
    </source>
</evidence>
<gene>
    <name evidence="11" type="primary">MTX3</name>
</gene>
<reference evidence="11" key="2">
    <citation type="submission" date="2025-09" db="UniProtKB">
        <authorList>
            <consortium name="Ensembl"/>
        </authorList>
    </citation>
    <scope>IDENTIFICATION</scope>
</reference>
<dbReference type="GO" id="GO:0046872">
    <property type="term" value="F:metal ion binding"/>
    <property type="evidence" value="ECO:0007669"/>
    <property type="project" value="UniProtKB-KW"/>
</dbReference>
<evidence type="ECO:0000313" key="11">
    <source>
        <dbReference type="Ensembl" id="ENSDCDP00010035815.1"/>
    </source>
</evidence>
<dbReference type="InterPro" id="IPR054362">
    <property type="entry name" value="Exu_RNase_H-like"/>
</dbReference>
<dbReference type="AlphaFoldDB" id="A0AAY4CRF0"/>
<evidence type="ECO:0000256" key="4">
    <source>
        <dbReference type="ARBA" id="ARBA00022722"/>
    </source>
</evidence>
<keyword evidence="12" id="KW-1185">Reference proteome</keyword>
<evidence type="ECO:0000256" key="1">
    <source>
        <dbReference type="ARBA" id="ARBA00000493"/>
    </source>
</evidence>
<dbReference type="GO" id="GO:0006308">
    <property type="term" value="P:DNA catabolic process"/>
    <property type="evidence" value="ECO:0007669"/>
    <property type="project" value="TreeGrafter"/>
</dbReference>
<dbReference type="EC" id="3.1.11.2" evidence="3"/>
<feature type="domain" description="Exonuclease" evidence="10">
    <location>
        <begin position="20"/>
        <end position="198"/>
    </location>
</feature>
<comment type="similarity">
    <text evidence="9">Belongs to the exonuclease superfamily. TREX family.</text>
</comment>
<proteinExistence type="inferred from homology"/>
<keyword evidence="4" id="KW-0540">Nuclease</keyword>
<evidence type="ECO:0000313" key="12">
    <source>
        <dbReference type="Proteomes" id="UP000694580"/>
    </source>
</evidence>
<keyword evidence="7" id="KW-0269">Exonuclease</keyword>
<accession>A0AAY4CRF0</accession>
<evidence type="ECO:0000256" key="5">
    <source>
        <dbReference type="ARBA" id="ARBA00022723"/>
    </source>
</evidence>
<dbReference type="InterPro" id="IPR040393">
    <property type="entry name" value="TREX1/2"/>
</dbReference>
<dbReference type="CDD" id="cd06127">
    <property type="entry name" value="DEDDh"/>
    <property type="match status" value="1"/>
</dbReference>
<protein>
    <recommendedName>
        <fullName evidence="3">exodeoxyribonuclease III</fullName>
        <ecNumber evidence="3">3.1.11.2</ecNumber>
    </recommendedName>
</protein>
<evidence type="ECO:0000256" key="9">
    <source>
        <dbReference type="ARBA" id="ARBA00025769"/>
    </source>
</evidence>
<evidence type="ECO:0000256" key="7">
    <source>
        <dbReference type="ARBA" id="ARBA00022839"/>
    </source>
</evidence>
<sequence length="206" mass="23322">MMDIDWDQTSSVVRRNMAEPLVFFDLETTGLDRAACDIVQLAAACGPDCFNVYLLPRSGIAEKASKLTGFTVERGRLLLRGTQMETVPLQQALELFLQFLSKVPKPLLVAHNAKSFDAPILVRVLKEFSLKDKFQDIVSGFLDTYTLSKEVLANESERFSQEYLVQHFLNKTYDAHNALEDAKALQELFYKLDPSSNAIKRHSFIL</sequence>
<keyword evidence="8" id="KW-0460">Magnesium</keyword>
<dbReference type="PANTHER" id="PTHR13058">
    <property type="entry name" value="THREE PRIME REPAIR EXONUCLEASE 1, 2"/>
    <property type="match status" value="1"/>
</dbReference>
<keyword evidence="5" id="KW-0479">Metal-binding</keyword>
<dbReference type="InterPro" id="IPR036397">
    <property type="entry name" value="RNaseH_sf"/>
</dbReference>
<evidence type="ECO:0000256" key="8">
    <source>
        <dbReference type="ARBA" id="ARBA00022842"/>
    </source>
</evidence>
<dbReference type="GO" id="GO:0008311">
    <property type="term" value="F:double-stranded DNA 3'-5' DNA exonuclease activity"/>
    <property type="evidence" value="ECO:0007669"/>
    <property type="project" value="UniProtKB-EC"/>
</dbReference>
<evidence type="ECO:0000259" key="10">
    <source>
        <dbReference type="SMART" id="SM00479"/>
    </source>
</evidence>
<reference evidence="11" key="1">
    <citation type="submission" date="2025-08" db="UniProtKB">
        <authorList>
            <consortium name="Ensembl"/>
        </authorList>
    </citation>
    <scope>IDENTIFICATION</scope>
</reference>
<dbReference type="Proteomes" id="UP000694580">
    <property type="component" value="Unplaced"/>
</dbReference>
<dbReference type="GO" id="GO:0003676">
    <property type="term" value="F:nucleic acid binding"/>
    <property type="evidence" value="ECO:0007669"/>
    <property type="project" value="InterPro"/>
</dbReference>
<dbReference type="FunFam" id="3.30.420.10:FF:000247">
    <property type="entry name" value="Si:ch1073-296i8.2"/>
    <property type="match status" value="1"/>
</dbReference>
<dbReference type="PANTHER" id="PTHR13058:SF22">
    <property type="entry name" value="EXODEOXYRIBONUCLEASE III"/>
    <property type="match status" value="1"/>
</dbReference>
<evidence type="ECO:0000256" key="6">
    <source>
        <dbReference type="ARBA" id="ARBA00022801"/>
    </source>
</evidence>
<dbReference type="Ensembl" id="ENSDCDT00010044972.1">
    <property type="protein sequence ID" value="ENSDCDP00010035815.1"/>
    <property type="gene ID" value="ENSDCDG00010023392.1"/>
</dbReference>
<dbReference type="Gene3D" id="3.30.420.10">
    <property type="entry name" value="Ribonuclease H-like superfamily/Ribonuclease H"/>
    <property type="match status" value="1"/>
</dbReference>